<reference evidence="2 3" key="1">
    <citation type="submission" date="2018-11" db="EMBL/GenBank/DDBJ databases">
        <title>Sequencing the genomes of 1000 actinobacteria strains.</title>
        <authorList>
            <person name="Klenk H.-P."/>
        </authorList>
    </citation>
    <scope>NUCLEOTIDE SEQUENCE [LARGE SCALE GENOMIC DNA]</scope>
    <source>
        <strain evidence="2 3">DSM 12652</strain>
    </source>
</reference>
<dbReference type="GO" id="GO:0008168">
    <property type="term" value="F:methyltransferase activity"/>
    <property type="evidence" value="ECO:0007669"/>
    <property type="project" value="UniProtKB-KW"/>
</dbReference>
<sequence>MATARELRRTLRHLRFHVRFATRSHVPGARGLLRDYLRLRLLEKVQPGRRRPVEVAGHTVHFTDLATLRWLFREVYLSRDYEVPPEVPVHSIVDAGANIGLATLFFRDRHPDARIVCFEPDPRSYACLVRNLEVNGITGVTAHNTGLAEERGTVVLFVNPAVADSSQSISPSFASSLLDGGTPDRLEIQVAPLAEFLDEPVDLMKLDVEGAELGALRGAGEGLRDVARIYMEYHNVPESPLHEVLEVLAATGHDYAVTSPVRAELGAVTTIRSTRVDDARQRR</sequence>
<dbReference type="OrthoDB" id="424472at2"/>
<dbReference type="SUPFAM" id="SSF53335">
    <property type="entry name" value="S-adenosyl-L-methionine-dependent methyltransferases"/>
    <property type="match status" value="1"/>
</dbReference>
<comment type="caution">
    <text evidence="2">The sequence shown here is derived from an EMBL/GenBank/DDBJ whole genome shotgun (WGS) entry which is preliminary data.</text>
</comment>
<feature type="domain" description="Methyltransferase FkbM" evidence="1">
    <location>
        <begin position="94"/>
        <end position="250"/>
    </location>
</feature>
<dbReference type="EMBL" id="RKHO01000001">
    <property type="protein sequence ID" value="ROR92331.1"/>
    <property type="molecule type" value="Genomic_DNA"/>
</dbReference>
<name>A0A3N2CXS6_9ACTN</name>
<dbReference type="RefSeq" id="WP_123391965.1">
    <property type="nucleotide sequence ID" value="NZ_RKHO01000001.1"/>
</dbReference>
<dbReference type="InterPro" id="IPR052514">
    <property type="entry name" value="SAM-dependent_MTase"/>
</dbReference>
<dbReference type="Gene3D" id="3.40.50.150">
    <property type="entry name" value="Vaccinia Virus protein VP39"/>
    <property type="match status" value="1"/>
</dbReference>
<accession>A0A3N2CXS6</accession>
<protein>
    <submittedName>
        <fullName evidence="2">FkbM family methyltransferase</fullName>
    </submittedName>
</protein>
<dbReference type="PANTHER" id="PTHR34203">
    <property type="entry name" value="METHYLTRANSFERASE, FKBM FAMILY PROTEIN"/>
    <property type="match status" value="1"/>
</dbReference>
<keyword evidence="2" id="KW-0808">Transferase</keyword>
<proteinExistence type="predicted"/>
<dbReference type="NCBIfam" id="TIGR01444">
    <property type="entry name" value="fkbM_fam"/>
    <property type="match status" value="1"/>
</dbReference>
<dbReference type="Pfam" id="PF05050">
    <property type="entry name" value="Methyltransf_21"/>
    <property type="match status" value="1"/>
</dbReference>
<evidence type="ECO:0000259" key="1">
    <source>
        <dbReference type="Pfam" id="PF05050"/>
    </source>
</evidence>
<dbReference type="AlphaFoldDB" id="A0A3N2CXS6"/>
<dbReference type="InterPro" id="IPR029063">
    <property type="entry name" value="SAM-dependent_MTases_sf"/>
</dbReference>
<dbReference type="GO" id="GO:0032259">
    <property type="term" value="P:methylation"/>
    <property type="evidence" value="ECO:0007669"/>
    <property type="project" value="UniProtKB-KW"/>
</dbReference>
<evidence type="ECO:0000313" key="2">
    <source>
        <dbReference type="EMBL" id="ROR92331.1"/>
    </source>
</evidence>
<keyword evidence="3" id="KW-1185">Reference proteome</keyword>
<gene>
    <name evidence="2" type="ORF">EDD33_3220</name>
</gene>
<dbReference type="Proteomes" id="UP000281738">
    <property type="component" value="Unassembled WGS sequence"/>
</dbReference>
<evidence type="ECO:0000313" key="3">
    <source>
        <dbReference type="Proteomes" id="UP000281738"/>
    </source>
</evidence>
<keyword evidence="2" id="KW-0489">Methyltransferase</keyword>
<organism evidence="2 3">
    <name type="scientific">Nocardioides aurantiacus</name>
    <dbReference type="NCBI Taxonomy" id="86796"/>
    <lineage>
        <taxon>Bacteria</taxon>
        <taxon>Bacillati</taxon>
        <taxon>Actinomycetota</taxon>
        <taxon>Actinomycetes</taxon>
        <taxon>Propionibacteriales</taxon>
        <taxon>Nocardioidaceae</taxon>
        <taxon>Nocardioides</taxon>
    </lineage>
</organism>
<dbReference type="PANTHER" id="PTHR34203:SF13">
    <property type="entry name" value="EXPRESSED PROTEIN"/>
    <property type="match status" value="1"/>
</dbReference>
<dbReference type="InterPro" id="IPR006342">
    <property type="entry name" value="FkbM_mtfrase"/>
</dbReference>